<dbReference type="Gene3D" id="3.40.50.150">
    <property type="entry name" value="Vaccinia Virus protein VP39"/>
    <property type="match status" value="1"/>
</dbReference>
<dbReference type="SUPFAM" id="SSF46785">
    <property type="entry name" value="Winged helix' DNA-binding domain"/>
    <property type="match status" value="1"/>
</dbReference>
<sequence length="431" mass="48099">MPFAVKPTTTTTNMPFAAKPISTTTTENGMDAAAALSVKSILPTLDGVTLETCDGSEEARYQLLEASRRLIARLETPFERIWYHTWVSLNNLAIFRIMTDLGLWEGWRAAGCQEASLDELLGYCKRGCDKSLFRRLLRHLTADHMLEETGVERYKPTPLTVELGDSSTPAAAAIRGAIDHQIPSTLHLPSFLASTAYAEPRDHAATNYISFDPDHLGLFSRCQATPSKQESFITCMQGVAAMKAPWTRIYDTRALLAGRKQGAPLVVDVGGGHGRDLSWMLEMHPDAEEGELVLQDLPDVIQIARPDEKGRITCMAHDFFEKQPVLGARAYYMHTVLHDWDDDRCRKILRNTAAAMTPGYSKLLLHETMMPARGANWYHAMVDVCIMHLVSAAERTEEEWRALLASEGFRIVKIWHSNPSVECVIEAEVAE</sequence>
<evidence type="ECO:0000256" key="1">
    <source>
        <dbReference type="ARBA" id="ARBA00022603"/>
    </source>
</evidence>
<gene>
    <name evidence="5" type="ORF">CT0861_05186</name>
</gene>
<protein>
    <submittedName>
        <fullName evidence="5">O-methyltransferase</fullName>
    </submittedName>
</protein>
<evidence type="ECO:0000256" key="2">
    <source>
        <dbReference type="ARBA" id="ARBA00022679"/>
    </source>
</evidence>
<dbReference type="InterPro" id="IPR001077">
    <property type="entry name" value="COMT_C"/>
</dbReference>
<dbReference type="InterPro" id="IPR036388">
    <property type="entry name" value="WH-like_DNA-bd_sf"/>
</dbReference>
<dbReference type="Gene3D" id="1.10.10.10">
    <property type="entry name" value="Winged helix-like DNA-binding domain superfamily/Winged helix DNA-binding domain"/>
    <property type="match status" value="1"/>
</dbReference>
<keyword evidence="6" id="KW-1185">Reference proteome</keyword>
<dbReference type="Pfam" id="PF00891">
    <property type="entry name" value="Methyltransf_2"/>
    <property type="match status" value="1"/>
</dbReference>
<keyword evidence="3" id="KW-0949">S-adenosyl-L-methionine</keyword>
<dbReference type="InterPro" id="IPR029063">
    <property type="entry name" value="SAM-dependent_MTases_sf"/>
</dbReference>
<comment type="caution">
    <text evidence="5">The sequence shown here is derived from an EMBL/GenBank/DDBJ whole genome shotgun (WGS) entry which is preliminary data.</text>
</comment>
<accession>A0A161Y4G3</accession>
<name>A0A161Y4G3_9PEZI</name>
<dbReference type="SUPFAM" id="SSF53335">
    <property type="entry name" value="S-adenosyl-L-methionine-dependent methyltransferases"/>
    <property type="match status" value="1"/>
</dbReference>
<dbReference type="GO" id="GO:0032259">
    <property type="term" value="P:methylation"/>
    <property type="evidence" value="ECO:0007669"/>
    <property type="project" value="UniProtKB-KW"/>
</dbReference>
<dbReference type="AlphaFoldDB" id="A0A161Y4G3"/>
<dbReference type="InterPro" id="IPR036390">
    <property type="entry name" value="WH_DNA-bd_sf"/>
</dbReference>
<proteinExistence type="predicted"/>
<feature type="domain" description="O-methyltransferase C-terminal" evidence="4">
    <location>
        <begin position="248"/>
        <end position="410"/>
    </location>
</feature>
<dbReference type="STRING" id="708197.A0A161Y4G3"/>
<evidence type="ECO:0000259" key="4">
    <source>
        <dbReference type="Pfam" id="PF00891"/>
    </source>
</evidence>
<evidence type="ECO:0000313" key="5">
    <source>
        <dbReference type="EMBL" id="KZL66597.1"/>
    </source>
</evidence>
<keyword evidence="2 5" id="KW-0808">Transferase</keyword>
<dbReference type="InterPro" id="IPR016461">
    <property type="entry name" value="COMT-like"/>
</dbReference>
<evidence type="ECO:0000313" key="6">
    <source>
        <dbReference type="Proteomes" id="UP000076552"/>
    </source>
</evidence>
<dbReference type="PANTHER" id="PTHR43712:SF8">
    <property type="entry name" value="O-METHYLTRANSFERASE AF390-400"/>
    <property type="match status" value="1"/>
</dbReference>
<organism evidence="5 6">
    <name type="scientific">Colletotrichum tofieldiae</name>
    <dbReference type="NCBI Taxonomy" id="708197"/>
    <lineage>
        <taxon>Eukaryota</taxon>
        <taxon>Fungi</taxon>
        <taxon>Dikarya</taxon>
        <taxon>Ascomycota</taxon>
        <taxon>Pezizomycotina</taxon>
        <taxon>Sordariomycetes</taxon>
        <taxon>Hypocreomycetidae</taxon>
        <taxon>Glomerellales</taxon>
        <taxon>Glomerellaceae</taxon>
        <taxon>Colletotrichum</taxon>
        <taxon>Colletotrichum spaethianum species complex</taxon>
    </lineage>
</organism>
<dbReference type="EMBL" id="LFIV01000170">
    <property type="protein sequence ID" value="KZL66597.1"/>
    <property type="molecule type" value="Genomic_DNA"/>
</dbReference>
<keyword evidence="1 5" id="KW-0489">Methyltransferase</keyword>
<evidence type="ECO:0000256" key="3">
    <source>
        <dbReference type="ARBA" id="ARBA00022691"/>
    </source>
</evidence>
<dbReference type="GO" id="GO:0008171">
    <property type="term" value="F:O-methyltransferase activity"/>
    <property type="evidence" value="ECO:0007669"/>
    <property type="project" value="InterPro"/>
</dbReference>
<dbReference type="PROSITE" id="PS51683">
    <property type="entry name" value="SAM_OMT_II"/>
    <property type="match status" value="1"/>
</dbReference>
<reference evidence="5 6" key="1">
    <citation type="submission" date="2015-06" db="EMBL/GenBank/DDBJ databases">
        <title>Survival trade-offs in plant roots during colonization by closely related pathogenic and mutualistic fungi.</title>
        <authorList>
            <person name="Hacquard S."/>
            <person name="Kracher B."/>
            <person name="Hiruma K."/>
            <person name="Weinman A."/>
            <person name="Muench P."/>
            <person name="Garrido Oter R."/>
            <person name="Ver Loren van Themaat E."/>
            <person name="Dallerey J.-F."/>
            <person name="Damm U."/>
            <person name="Henrissat B."/>
            <person name="Lespinet O."/>
            <person name="Thon M."/>
            <person name="Kemen E."/>
            <person name="McHardy A.C."/>
            <person name="Schulze-Lefert P."/>
            <person name="O'Connell R.J."/>
        </authorList>
    </citation>
    <scope>NUCLEOTIDE SEQUENCE [LARGE SCALE GENOMIC DNA]</scope>
    <source>
        <strain evidence="5 6">0861</strain>
    </source>
</reference>
<dbReference type="PANTHER" id="PTHR43712">
    <property type="entry name" value="PUTATIVE (AFU_ORTHOLOGUE AFUA_4G14580)-RELATED"/>
    <property type="match status" value="1"/>
</dbReference>
<dbReference type="Proteomes" id="UP000076552">
    <property type="component" value="Unassembled WGS sequence"/>
</dbReference>